<dbReference type="Proteomes" id="UP000295444">
    <property type="component" value="Unassembled WGS sequence"/>
</dbReference>
<proteinExistence type="inferred from homology"/>
<dbReference type="Gene3D" id="3.30.70.2390">
    <property type="match status" value="1"/>
</dbReference>
<dbReference type="PANTHER" id="PTHR33392">
    <property type="entry name" value="POLYISOPRENYL-TEICHOIC ACID--PEPTIDOGLYCAN TEICHOIC ACID TRANSFERASE TAGU"/>
    <property type="match status" value="1"/>
</dbReference>
<evidence type="ECO:0000259" key="3">
    <source>
        <dbReference type="Pfam" id="PF03816"/>
    </source>
</evidence>
<feature type="domain" description="Cell envelope-related transcriptional attenuator" evidence="3">
    <location>
        <begin position="80"/>
        <end position="249"/>
    </location>
</feature>
<dbReference type="EMBL" id="SNXZ01000003">
    <property type="protein sequence ID" value="TDP97921.1"/>
    <property type="molecule type" value="Genomic_DNA"/>
</dbReference>
<feature type="domain" description="LytR/CpsA/Psr regulator C-terminal" evidence="4">
    <location>
        <begin position="355"/>
        <end position="442"/>
    </location>
</feature>
<dbReference type="Pfam" id="PF03816">
    <property type="entry name" value="LytR_cpsA_psr"/>
    <property type="match status" value="1"/>
</dbReference>
<dbReference type="InterPro" id="IPR004474">
    <property type="entry name" value="LytR_CpsA_psr"/>
</dbReference>
<gene>
    <name evidence="5" type="ORF">EV186_103900</name>
</gene>
<dbReference type="AlphaFoldDB" id="A0A4R6SDB7"/>
<comment type="caution">
    <text evidence="5">The sequence shown here is derived from an EMBL/GenBank/DDBJ whole genome shotgun (WGS) entry which is preliminary data.</text>
</comment>
<dbReference type="OrthoDB" id="9782542at2"/>
<feature type="region of interest" description="Disordered" evidence="2">
    <location>
        <begin position="382"/>
        <end position="404"/>
    </location>
</feature>
<dbReference type="InterPro" id="IPR027381">
    <property type="entry name" value="LytR/CpsA/Psr_C"/>
</dbReference>
<dbReference type="InterPro" id="IPR050922">
    <property type="entry name" value="LytR/CpsA/Psr_CW_biosynth"/>
</dbReference>
<dbReference type="RefSeq" id="WP_133851053.1">
    <property type="nucleotide sequence ID" value="NZ_SNXZ01000003.1"/>
</dbReference>
<feature type="region of interest" description="Disordered" evidence="2">
    <location>
        <begin position="333"/>
        <end position="359"/>
    </location>
</feature>
<dbReference type="NCBIfam" id="TIGR00350">
    <property type="entry name" value="lytR_cpsA_psr"/>
    <property type="match status" value="1"/>
</dbReference>
<evidence type="ECO:0000256" key="2">
    <source>
        <dbReference type="SAM" id="MobiDB-lite"/>
    </source>
</evidence>
<organism evidence="5 6">
    <name type="scientific">Labedaea rhizosphaerae</name>
    <dbReference type="NCBI Taxonomy" id="598644"/>
    <lineage>
        <taxon>Bacteria</taxon>
        <taxon>Bacillati</taxon>
        <taxon>Actinomycetota</taxon>
        <taxon>Actinomycetes</taxon>
        <taxon>Pseudonocardiales</taxon>
        <taxon>Pseudonocardiaceae</taxon>
        <taxon>Labedaea</taxon>
    </lineage>
</organism>
<sequence>MALISVAVLAVTGFYWTQVSDINDGVTTVDIGEGPTETGKDGAIDILLVGIDARTDAQGKPLPQDKLAMLNAGVSDGQLNTDTLILIRIPNDGRAATGVSIPRDSYVDIPGFGQHKINSAYARAKIAKANELRSKGETGSKLEVDSNAAGAVELIDTIEQLTGAEIEHYAEVNLLGFYDISNAVGGIDVCLNKAVNDRYSGARFGAGAQTVQGARALAFVRQRHGLPNGDLDRVVRQQVFMAGMAHKVLSSGTLTSPGKIKALKEAVRTNVVLSRGWDVFSFAQQMAGVTGGNLQFKTIPTVRPDLPTPSDGSAVEVDPEAVRSFYSGIITPATTGSSSSSASPSSSSSGGDPGSVSVTVQNASSTHGLAKQMGDQLAQQGFKVPSTGNAPQHQTTSEIDYAPGEKTNAQAVSKAMGGDITIYKSDDSLSPGHVRVVLGGDFHPGPPQQLGPSGLLRLAPQAAPKVGSNGAPCVN</sequence>
<evidence type="ECO:0000313" key="6">
    <source>
        <dbReference type="Proteomes" id="UP000295444"/>
    </source>
</evidence>
<reference evidence="5 6" key="1">
    <citation type="submission" date="2019-03" db="EMBL/GenBank/DDBJ databases">
        <title>Genomic Encyclopedia of Type Strains, Phase IV (KMG-IV): sequencing the most valuable type-strain genomes for metagenomic binning, comparative biology and taxonomic classification.</title>
        <authorList>
            <person name="Goeker M."/>
        </authorList>
    </citation>
    <scope>NUCLEOTIDE SEQUENCE [LARGE SCALE GENOMIC DNA]</scope>
    <source>
        <strain evidence="5 6">DSM 45361</strain>
    </source>
</reference>
<feature type="compositionally biased region" description="Polar residues" evidence="2">
    <location>
        <begin position="386"/>
        <end position="398"/>
    </location>
</feature>
<evidence type="ECO:0000313" key="5">
    <source>
        <dbReference type="EMBL" id="TDP97921.1"/>
    </source>
</evidence>
<protein>
    <submittedName>
        <fullName evidence="5">LytR family transcriptional attenuator</fullName>
    </submittedName>
</protein>
<evidence type="ECO:0000256" key="1">
    <source>
        <dbReference type="ARBA" id="ARBA00006068"/>
    </source>
</evidence>
<comment type="similarity">
    <text evidence="1">Belongs to the LytR/CpsA/Psr (LCP) family.</text>
</comment>
<accession>A0A4R6SDB7</accession>
<dbReference type="Pfam" id="PF13399">
    <property type="entry name" value="LytR_C"/>
    <property type="match status" value="1"/>
</dbReference>
<keyword evidence="6" id="KW-1185">Reference proteome</keyword>
<dbReference type="Gene3D" id="3.40.630.190">
    <property type="entry name" value="LCP protein"/>
    <property type="match status" value="1"/>
</dbReference>
<evidence type="ECO:0000259" key="4">
    <source>
        <dbReference type="Pfam" id="PF13399"/>
    </source>
</evidence>
<name>A0A4R6SDB7_LABRH</name>
<dbReference type="PANTHER" id="PTHR33392:SF6">
    <property type="entry name" value="POLYISOPRENYL-TEICHOIC ACID--PEPTIDOGLYCAN TEICHOIC ACID TRANSFERASE TAGU"/>
    <property type="match status" value="1"/>
</dbReference>